<evidence type="ECO:0000313" key="1">
    <source>
        <dbReference type="EMBL" id="MBX71809.1"/>
    </source>
</evidence>
<protein>
    <submittedName>
        <fullName evidence="1">Uncharacterized protein</fullName>
    </submittedName>
</protein>
<dbReference type="EMBL" id="GGEC01091325">
    <property type="protein sequence ID" value="MBX71809.1"/>
    <property type="molecule type" value="Transcribed_RNA"/>
</dbReference>
<reference evidence="1" key="1">
    <citation type="submission" date="2018-02" db="EMBL/GenBank/DDBJ databases">
        <title>Rhizophora mucronata_Transcriptome.</title>
        <authorList>
            <person name="Meera S.P."/>
            <person name="Sreeshan A."/>
            <person name="Augustine A."/>
        </authorList>
    </citation>
    <scope>NUCLEOTIDE SEQUENCE</scope>
    <source>
        <tissue evidence="1">Leaf</tissue>
    </source>
</reference>
<name>A0A2P2QXR9_RHIMU</name>
<accession>A0A2P2QXR9</accession>
<sequence length="15" mass="1814">MLEQNYNLLHVLITI</sequence>
<proteinExistence type="predicted"/>
<organism evidence="1">
    <name type="scientific">Rhizophora mucronata</name>
    <name type="common">Asiatic mangrove</name>
    <dbReference type="NCBI Taxonomy" id="61149"/>
    <lineage>
        <taxon>Eukaryota</taxon>
        <taxon>Viridiplantae</taxon>
        <taxon>Streptophyta</taxon>
        <taxon>Embryophyta</taxon>
        <taxon>Tracheophyta</taxon>
        <taxon>Spermatophyta</taxon>
        <taxon>Magnoliopsida</taxon>
        <taxon>eudicotyledons</taxon>
        <taxon>Gunneridae</taxon>
        <taxon>Pentapetalae</taxon>
        <taxon>rosids</taxon>
        <taxon>fabids</taxon>
        <taxon>Malpighiales</taxon>
        <taxon>Rhizophoraceae</taxon>
        <taxon>Rhizophora</taxon>
    </lineage>
</organism>